<feature type="transmembrane region" description="Helical" evidence="8">
    <location>
        <begin position="134"/>
        <end position="155"/>
    </location>
</feature>
<dbReference type="CDD" id="cd20070">
    <property type="entry name" value="5TM_YidC_Alb3"/>
    <property type="match status" value="1"/>
</dbReference>
<proteinExistence type="inferred from homology"/>
<dbReference type="Proteomes" id="UP001472677">
    <property type="component" value="Unassembled WGS sequence"/>
</dbReference>
<name>A0ABR2DEF3_9ROSI</name>
<dbReference type="EMBL" id="JBBPBM010000028">
    <property type="protein sequence ID" value="KAK8537299.1"/>
    <property type="molecule type" value="Genomic_DNA"/>
</dbReference>
<gene>
    <name evidence="10" type="ORF">V6N12_043465</name>
</gene>
<comment type="similarity">
    <text evidence="6">Belongs to the OXA1/ALB3/YidC family.</text>
</comment>
<feature type="compositionally biased region" description="Basic and acidic residues" evidence="7">
    <location>
        <begin position="381"/>
        <end position="397"/>
    </location>
</feature>
<keyword evidence="4 8" id="KW-1133">Transmembrane helix</keyword>
<dbReference type="PANTHER" id="PTHR12428:SF14">
    <property type="entry name" value="ALBINO3-LIKE PROTEIN 1, CHLOROPLASTIC"/>
    <property type="match status" value="1"/>
</dbReference>
<organism evidence="10 11">
    <name type="scientific">Hibiscus sabdariffa</name>
    <name type="common">roselle</name>
    <dbReference type="NCBI Taxonomy" id="183260"/>
    <lineage>
        <taxon>Eukaryota</taxon>
        <taxon>Viridiplantae</taxon>
        <taxon>Streptophyta</taxon>
        <taxon>Embryophyta</taxon>
        <taxon>Tracheophyta</taxon>
        <taxon>Spermatophyta</taxon>
        <taxon>Magnoliopsida</taxon>
        <taxon>eudicotyledons</taxon>
        <taxon>Gunneridae</taxon>
        <taxon>Pentapetalae</taxon>
        <taxon>rosids</taxon>
        <taxon>malvids</taxon>
        <taxon>Malvales</taxon>
        <taxon>Malvaceae</taxon>
        <taxon>Malvoideae</taxon>
        <taxon>Hibiscus</taxon>
    </lineage>
</organism>
<feature type="transmembrane region" description="Helical" evidence="8">
    <location>
        <begin position="275"/>
        <end position="294"/>
    </location>
</feature>
<dbReference type="PANTHER" id="PTHR12428">
    <property type="entry name" value="OXA1"/>
    <property type="match status" value="1"/>
</dbReference>
<evidence type="ECO:0000256" key="7">
    <source>
        <dbReference type="SAM" id="MobiDB-lite"/>
    </source>
</evidence>
<keyword evidence="5 8" id="KW-0472">Membrane</keyword>
<feature type="compositionally biased region" description="Polar residues" evidence="7">
    <location>
        <begin position="436"/>
        <end position="445"/>
    </location>
</feature>
<evidence type="ECO:0000256" key="8">
    <source>
        <dbReference type="SAM" id="Phobius"/>
    </source>
</evidence>
<comment type="similarity">
    <text evidence="2">Belongs to the OXA1/ALB3/YidC (TC 2.A.9.2) family.</text>
</comment>
<evidence type="ECO:0000256" key="4">
    <source>
        <dbReference type="ARBA" id="ARBA00022989"/>
    </source>
</evidence>
<dbReference type="NCBIfam" id="TIGR03592">
    <property type="entry name" value="yidC_oxa1_cterm"/>
    <property type="match status" value="1"/>
</dbReference>
<feature type="compositionally biased region" description="Basic and acidic residues" evidence="7">
    <location>
        <begin position="406"/>
        <end position="422"/>
    </location>
</feature>
<feature type="transmembrane region" description="Helical" evidence="8">
    <location>
        <begin position="314"/>
        <end position="335"/>
    </location>
</feature>
<dbReference type="InterPro" id="IPR028055">
    <property type="entry name" value="YidC/Oxa/ALB_C"/>
</dbReference>
<dbReference type="Pfam" id="PF02096">
    <property type="entry name" value="60KD_IMP"/>
    <property type="match status" value="1"/>
</dbReference>
<reference evidence="10 11" key="1">
    <citation type="journal article" date="2024" name="G3 (Bethesda)">
        <title>Genome assembly of Hibiscus sabdariffa L. provides insights into metabolisms of medicinal natural products.</title>
        <authorList>
            <person name="Kim T."/>
        </authorList>
    </citation>
    <scope>NUCLEOTIDE SEQUENCE [LARGE SCALE GENOMIC DNA]</scope>
    <source>
        <strain evidence="10">TK-2024</strain>
        <tissue evidence="10">Old leaves</tissue>
    </source>
</reference>
<feature type="compositionally biased region" description="Basic and acidic residues" evidence="7">
    <location>
        <begin position="459"/>
        <end position="468"/>
    </location>
</feature>
<feature type="region of interest" description="Disordered" evidence="7">
    <location>
        <begin position="381"/>
        <end position="494"/>
    </location>
</feature>
<evidence type="ECO:0000256" key="5">
    <source>
        <dbReference type="ARBA" id="ARBA00023136"/>
    </source>
</evidence>
<feature type="transmembrane region" description="Helical" evidence="8">
    <location>
        <begin position="193"/>
        <end position="216"/>
    </location>
</feature>
<feature type="compositionally biased region" description="Acidic residues" evidence="7">
    <location>
        <begin position="484"/>
        <end position="494"/>
    </location>
</feature>
<comment type="subcellular location">
    <subcellularLocation>
        <location evidence="1 6">Membrane</location>
        <topology evidence="1 6">Multi-pass membrane protein</topology>
    </subcellularLocation>
</comment>
<dbReference type="InterPro" id="IPR001708">
    <property type="entry name" value="YidC/ALB3/OXA1/COX18"/>
</dbReference>
<keyword evidence="11" id="KW-1185">Reference proteome</keyword>
<evidence type="ECO:0000256" key="2">
    <source>
        <dbReference type="ARBA" id="ARBA00010583"/>
    </source>
</evidence>
<accession>A0ABR2DEF3</accession>
<protein>
    <recommendedName>
        <fullName evidence="9">Membrane insertase YidC/Oxa/ALB C-terminal domain-containing protein</fullName>
    </recommendedName>
</protein>
<sequence>MAFSLSLRPAMLLVPSPFLDRTGPPNPLLNRTQVPGLSARRQFLRGSLPVAKLGFKPGLFPDLDASEGAISELLARAESLLYTVADAAVSSSDTIATTTAATTKQNDWLSGIANSMETVLKVLKDGLSTLHVPYSYGFAIILLTVLVKAATFPLTRKQVESAMAMRSLQPQIKAIQQRYAGDQERIQLETARLYKLAGINPLAGCLPTLATIPVWIGLYRALSNVADEGLLTEGFFWIPSLAGPTTIAARQNGSGISWLFPFVDGHPPLGWSDTFAYLVLPVLLVVSQYVSVQIMQSAQSNDPNMKNSQALTKFLPLMIGYFALSVPSGLSLYWLTNNILSTAQQVWLQKLGGAKNPAKQINDDIIKEEQARLQKFKQLKEQEARRKQQREERRKAQEAAANADQLTKEGHAIEGSIVDKENGAGTGLGTKKNEKYQSVTGQGSSDVGVVNGDLSSSNSKEDQKKEAVEAYTSAATSANKYLEEDTQTQEDTRE</sequence>
<evidence type="ECO:0000256" key="1">
    <source>
        <dbReference type="ARBA" id="ARBA00004141"/>
    </source>
</evidence>
<dbReference type="InterPro" id="IPR047196">
    <property type="entry name" value="YidC_ALB_C"/>
</dbReference>
<comment type="caution">
    <text evidence="10">The sequence shown here is derived from an EMBL/GenBank/DDBJ whole genome shotgun (WGS) entry which is preliminary data.</text>
</comment>
<evidence type="ECO:0000256" key="3">
    <source>
        <dbReference type="ARBA" id="ARBA00022692"/>
    </source>
</evidence>
<evidence type="ECO:0000313" key="10">
    <source>
        <dbReference type="EMBL" id="KAK8537299.1"/>
    </source>
</evidence>
<evidence type="ECO:0000259" key="9">
    <source>
        <dbReference type="Pfam" id="PF02096"/>
    </source>
</evidence>
<evidence type="ECO:0000313" key="11">
    <source>
        <dbReference type="Proteomes" id="UP001472677"/>
    </source>
</evidence>
<feature type="domain" description="Membrane insertase YidC/Oxa/ALB C-terminal" evidence="9">
    <location>
        <begin position="136"/>
        <end position="350"/>
    </location>
</feature>
<evidence type="ECO:0000256" key="6">
    <source>
        <dbReference type="RuleBase" id="RU003945"/>
    </source>
</evidence>
<keyword evidence="3 6" id="KW-0812">Transmembrane</keyword>